<organism evidence="1 2">
    <name type="scientific">Liparis tanakae</name>
    <name type="common">Tanaka's snailfish</name>
    <dbReference type="NCBI Taxonomy" id="230148"/>
    <lineage>
        <taxon>Eukaryota</taxon>
        <taxon>Metazoa</taxon>
        <taxon>Chordata</taxon>
        <taxon>Craniata</taxon>
        <taxon>Vertebrata</taxon>
        <taxon>Euteleostomi</taxon>
        <taxon>Actinopterygii</taxon>
        <taxon>Neopterygii</taxon>
        <taxon>Teleostei</taxon>
        <taxon>Neoteleostei</taxon>
        <taxon>Acanthomorphata</taxon>
        <taxon>Eupercaria</taxon>
        <taxon>Perciformes</taxon>
        <taxon>Cottioidei</taxon>
        <taxon>Cottales</taxon>
        <taxon>Liparidae</taxon>
        <taxon>Liparis</taxon>
    </lineage>
</organism>
<proteinExistence type="predicted"/>
<accession>A0A4Z2EVF9</accession>
<dbReference type="Proteomes" id="UP000314294">
    <property type="component" value="Unassembled WGS sequence"/>
</dbReference>
<dbReference type="AlphaFoldDB" id="A0A4Z2EVF9"/>
<gene>
    <name evidence="1" type="ORF">EYF80_057499</name>
</gene>
<reference evidence="1 2" key="1">
    <citation type="submission" date="2019-03" db="EMBL/GenBank/DDBJ databases">
        <title>First draft genome of Liparis tanakae, snailfish: a comprehensive survey of snailfish specific genes.</title>
        <authorList>
            <person name="Kim W."/>
            <person name="Song I."/>
            <person name="Jeong J.-H."/>
            <person name="Kim D."/>
            <person name="Kim S."/>
            <person name="Ryu S."/>
            <person name="Song J.Y."/>
            <person name="Lee S.K."/>
        </authorList>
    </citation>
    <scope>NUCLEOTIDE SEQUENCE [LARGE SCALE GENOMIC DNA]</scope>
    <source>
        <tissue evidence="1">Muscle</tissue>
    </source>
</reference>
<dbReference type="EMBL" id="SRLO01002762">
    <property type="protein sequence ID" value="TNN32344.1"/>
    <property type="molecule type" value="Genomic_DNA"/>
</dbReference>
<sequence length="118" mass="12766">MNSEIRRNNAELQEKDLLTEIAQVCPAGEGRCLWRSGPDRLVMGSASSGLSASGSGGPGSVRAPLCFRSGTKAVGAVEKPDTWLFVRWAPPERPLHLCRLRKSGPTRASWHGDALFVH</sequence>
<evidence type="ECO:0000313" key="1">
    <source>
        <dbReference type="EMBL" id="TNN32344.1"/>
    </source>
</evidence>
<name>A0A4Z2EVF9_9TELE</name>
<keyword evidence="2" id="KW-1185">Reference proteome</keyword>
<comment type="caution">
    <text evidence="1">The sequence shown here is derived from an EMBL/GenBank/DDBJ whole genome shotgun (WGS) entry which is preliminary data.</text>
</comment>
<protein>
    <submittedName>
        <fullName evidence="1">Uncharacterized protein</fullName>
    </submittedName>
</protein>
<evidence type="ECO:0000313" key="2">
    <source>
        <dbReference type="Proteomes" id="UP000314294"/>
    </source>
</evidence>